<accession>A0A1I3P2Y9</accession>
<dbReference type="Gene3D" id="3.90.79.10">
    <property type="entry name" value="Nucleoside Triphosphate Pyrophosphohydrolase"/>
    <property type="match status" value="1"/>
</dbReference>
<evidence type="ECO:0000256" key="1">
    <source>
        <dbReference type="ARBA" id="ARBA00001946"/>
    </source>
</evidence>
<evidence type="ECO:0000313" key="5">
    <source>
        <dbReference type="Proteomes" id="UP000199548"/>
    </source>
</evidence>
<evidence type="ECO:0000256" key="2">
    <source>
        <dbReference type="ARBA" id="ARBA00022801"/>
    </source>
</evidence>
<dbReference type="AlphaFoldDB" id="A0A1I3P2Y9"/>
<proteinExistence type="predicted"/>
<evidence type="ECO:0000313" key="4">
    <source>
        <dbReference type="EMBL" id="SFJ15903.1"/>
    </source>
</evidence>
<sequence>MRGLRATALVNLTSRTLRIRYACIPRLVPSMSARIVSCGVVLLDPDGRVLLAHATDTSHWDIPKGHGEEGEVPHVTALRELVEETGIVLDVERLKDLGRFVYRRDKDLHLFGARARDHELDLSVCVCTSMFPRRSDGTMIPEMDAYRWVAHDEVERYASRSLTRLFQTTLLLPELHRTL</sequence>
<dbReference type="PANTHER" id="PTHR21340:SF0">
    <property type="entry name" value="BIS(5'-NUCLEOSYL)-TETRAPHOSPHATASE [ASYMMETRICAL]"/>
    <property type="match status" value="1"/>
</dbReference>
<dbReference type="PROSITE" id="PS00893">
    <property type="entry name" value="NUDIX_BOX"/>
    <property type="match status" value="1"/>
</dbReference>
<name>A0A1I3P2Y9_9BURK</name>
<organism evidence="4 5">
    <name type="scientific">Paraburkholderia megapolitana</name>
    <dbReference type="NCBI Taxonomy" id="420953"/>
    <lineage>
        <taxon>Bacteria</taxon>
        <taxon>Pseudomonadati</taxon>
        <taxon>Pseudomonadota</taxon>
        <taxon>Betaproteobacteria</taxon>
        <taxon>Burkholderiales</taxon>
        <taxon>Burkholderiaceae</taxon>
        <taxon>Paraburkholderia</taxon>
    </lineage>
</organism>
<dbReference type="PROSITE" id="PS51462">
    <property type="entry name" value="NUDIX"/>
    <property type="match status" value="1"/>
</dbReference>
<dbReference type="EMBL" id="FOQU01000005">
    <property type="protein sequence ID" value="SFJ15903.1"/>
    <property type="molecule type" value="Genomic_DNA"/>
</dbReference>
<dbReference type="GO" id="GO:0006167">
    <property type="term" value="P:AMP biosynthetic process"/>
    <property type="evidence" value="ECO:0007669"/>
    <property type="project" value="TreeGrafter"/>
</dbReference>
<dbReference type="PANTHER" id="PTHR21340">
    <property type="entry name" value="DIADENOSINE 5,5-P1,P4-TETRAPHOSPHATE PYROPHOSPHOHYDROLASE MUTT"/>
    <property type="match status" value="1"/>
</dbReference>
<keyword evidence="5" id="KW-1185">Reference proteome</keyword>
<dbReference type="Proteomes" id="UP000199548">
    <property type="component" value="Unassembled WGS sequence"/>
</dbReference>
<dbReference type="InterPro" id="IPR015797">
    <property type="entry name" value="NUDIX_hydrolase-like_dom_sf"/>
</dbReference>
<feature type="domain" description="Nudix hydrolase" evidence="3">
    <location>
        <begin position="33"/>
        <end position="172"/>
    </location>
</feature>
<protein>
    <submittedName>
        <fullName evidence="4">Predicted NTP pyrophosphohydrolase, NUDIX family</fullName>
    </submittedName>
</protein>
<dbReference type="Pfam" id="PF00293">
    <property type="entry name" value="NUDIX"/>
    <property type="match status" value="1"/>
</dbReference>
<dbReference type="InterPro" id="IPR020084">
    <property type="entry name" value="NUDIX_hydrolase_CS"/>
</dbReference>
<gene>
    <name evidence="4" type="ORF">SAMN05192543_105614</name>
</gene>
<dbReference type="InterPro" id="IPR000086">
    <property type="entry name" value="NUDIX_hydrolase_dom"/>
</dbReference>
<dbReference type="GO" id="GO:0004081">
    <property type="term" value="F:bis(5'-nucleosyl)-tetraphosphatase (asymmetrical) activity"/>
    <property type="evidence" value="ECO:0007669"/>
    <property type="project" value="TreeGrafter"/>
</dbReference>
<keyword evidence="2 4" id="KW-0378">Hydrolase</keyword>
<evidence type="ECO:0000259" key="3">
    <source>
        <dbReference type="PROSITE" id="PS51462"/>
    </source>
</evidence>
<reference evidence="4 5" key="1">
    <citation type="submission" date="2016-10" db="EMBL/GenBank/DDBJ databases">
        <authorList>
            <person name="de Groot N.N."/>
        </authorList>
    </citation>
    <scope>NUCLEOTIDE SEQUENCE [LARGE SCALE GENOMIC DNA]</scope>
    <source>
        <strain evidence="4 5">LMG 23650</strain>
    </source>
</reference>
<comment type="cofactor">
    <cofactor evidence="1">
        <name>Mg(2+)</name>
        <dbReference type="ChEBI" id="CHEBI:18420"/>
    </cofactor>
</comment>
<dbReference type="STRING" id="420953.SAMN05192543_105614"/>
<dbReference type="SUPFAM" id="SSF55811">
    <property type="entry name" value="Nudix"/>
    <property type="match status" value="1"/>
</dbReference>
<dbReference type="InterPro" id="IPR051325">
    <property type="entry name" value="Nudix_hydrolase_domain"/>
</dbReference>
<dbReference type="GO" id="GO:0006754">
    <property type="term" value="P:ATP biosynthetic process"/>
    <property type="evidence" value="ECO:0007669"/>
    <property type="project" value="TreeGrafter"/>
</dbReference>